<keyword evidence="2" id="KW-0560">Oxidoreductase</keyword>
<dbReference type="FunFam" id="3.40.50.1970:FF:000003">
    <property type="entry name" value="Alcohol dehydrogenase, iron-containing"/>
    <property type="match status" value="1"/>
</dbReference>
<keyword evidence="7" id="KW-1185">Reference proteome</keyword>
<dbReference type="InterPro" id="IPR018211">
    <property type="entry name" value="ADH_Fe_CS"/>
</dbReference>
<protein>
    <submittedName>
        <fullName evidence="6">Iron-containing alcohol dehydrogenase</fullName>
    </submittedName>
</protein>
<dbReference type="InterPro" id="IPR001670">
    <property type="entry name" value="ADH_Fe/GldA"/>
</dbReference>
<dbReference type="EMBL" id="WBOS01000018">
    <property type="protein sequence ID" value="KAB2329560.1"/>
    <property type="molecule type" value="Genomic_DNA"/>
</dbReference>
<dbReference type="SUPFAM" id="SSF56796">
    <property type="entry name" value="Dehydroquinate synthase-like"/>
    <property type="match status" value="1"/>
</dbReference>
<name>A0A6L3UZ76_9BACI</name>
<dbReference type="AlphaFoldDB" id="A0A6L3UZ76"/>
<evidence type="ECO:0000313" key="7">
    <source>
        <dbReference type="Proteomes" id="UP000481030"/>
    </source>
</evidence>
<organism evidence="6 7">
    <name type="scientific">Cytobacillus depressus</name>
    <dbReference type="NCBI Taxonomy" id="1602942"/>
    <lineage>
        <taxon>Bacteria</taxon>
        <taxon>Bacillati</taxon>
        <taxon>Bacillota</taxon>
        <taxon>Bacilli</taxon>
        <taxon>Bacillales</taxon>
        <taxon>Bacillaceae</taxon>
        <taxon>Cytobacillus</taxon>
    </lineage>
</organism>
<reference evidence="6 7" key="1">
    <citation type="journal article" date="2016" name="Antonie Van Leeuwenhoek">
        <title>Bacillus depressus sp. nov., isolated from soil of a sunflower field.</title>
        <authorList>
            <person name="Wei X."/>
            <person name="Xin D."/>
            <person name="Xin Y."/>
            <person name="Zhang H."/>
            <person name="Wang T."/>
            <person name="Zhang J."/>
        </authorList>
    </citation>
    <scope>NUCLEOTIDE SEQUENCE [LARGE SCALE GENOMIC DNA]</scope>
    <source>
        <strain evidence="6 7">BZ1</strain>
    </source>
</reference>
<dbReference type="Proteomes" id="UP000481030">
    <property type="component" value="Unassembled WGS sequence"/>
</dbReference>
<dbReference type="CDD" id="cd08551">
    <property type="entry name" value="Fe-ADH"/>
    <property type="match status" value="1"/>
</dbReference>
<comment type="caution">
    <text evidence="6">The sequence shown here is derived from an EMBL/GenBank/DDBJ whole genome shotgun (WGS) entry which is preliminary data.</text>
</comment>
<evidence type="ECO:0000256" key="1">
    <source>
        <dbReference type="ARBA" id="ARBA00007358"/>
    </source>
</evidence>
<dbReference type="PANTHER" id="PTHR11496">
    <property type="entry name" value="ALCOHOL DEHYDROGENASE"/>
    <property type="match status" value="1"/>
</dbReference>
<dbReference type="GO" id="GO:0004022">
    <property type="term" value="F:alcohol dehydrogenase (NAD+) activity"/>
    <property type="evidence" value="ECO:0007669"/>
    <property type="project" value="TreeGrafter"/>
</dbReference>
<dbReference type="FunFam" id="1.20.1090.10:FF:000001">
    <property type="entry name" value="Aldehyde-alcohol dehydrogenase"/>
    <property type="match status" value="1"/>
</dbReference>
<evidence type="ECO:0000259" key="4">
    <source>
        <dbReference type="Pfam" id="PF00465"/>
    </source>
</evidence>
<evidence type="ECO:0000259" key="5">
    <source>
        <dbReference type="Pfam" id="PF25137"/>
    </source>
</evidence>
<dbReference type="InterPro" id="IPR039697">
    <property type="entry name" value="Alcohol_dehydrogenase_Fe"/>
</dbReference>
<feature type="domain" description="Alcohol dehydrogenase iron-type/glycerol dehydrogenase GldA" evidence="4">
    <location>
        <begin position="20"/>
        <end position="187"/>
    </location>
</feature>
<dbReference type="Gene3D" id="1.20.1090.10">
    <property type="entry name" value="Dehydroquinate synthase-like - alpha domain"/>
    <property type="match status" value="1"/>
</dbReference>
<proteinExistence type="inferred from homology"/>
<feature type="domain" description="Fe-containing alcohol dehydrogenase-like C-terminal" evidence="5">
    <location>
        <begin position="198"/>
        <end position="393"/>
    </location>
</feature>
<dbReference type="OrthoDB" id="9815791at2"/>
<dbReference type="PANTHER" id="PTHR11496:SF102">
    <property type="entry name" value="ALCOHOL DEHYDROGENASE 4"/>
    <property type="match status" value="1"/>
</dbReference>
<dbReference type="GO" id="GO:0046872">
    <property type="term" value="F:metal ion binding"/>
    <property type="evidence" value="ECO:0007669"/>
    <property type="project" value="InterPro"/>
</dbReference>
<dbReference type="Pfam" id="PF00465">
    <property type="entry name" value="Fe-ADH"/>
    <property type="match status" value="1"/>
</dbReference>
<dbReference type="Pfam" id="PF25137">
    <property type="entry name" value="ADH_Fe_C"/>
    <property type="match status" value="1"/>
</dbReference>
<dbReference type="PROSITE" id="PS00913">
    <property type="entry name" value="ADH_IRON_1"/>
    <property type="match status" value="1"/>
</dbReference>
<dbReference type="Gene3D" id="3.40.50.1970">
    <property type="match status" value="1"/>
</dbReference>
<evidence type="ECO:0000313" key="6">
    <source>
        <dbReference type="EMBL" id="KAB2329560.1"/>
    </source>
</evidence>
<evidence type="ECO:0000256" key="3">
    <source>
        <dbReference type="ARBA" id="ARBA00023027"/>
    </source>
</evidence>
<comment type="similarity">
    <text evidence="1">Belongs to the iron-containing alcohol dehydrogenase family.</text>
</comment>
<dbReference type="RefSeq" id="WP_151536979.1">
    <property type="nucleotide sequence ID" value="NZ_WBOS01000018.1"/>
</dbReference>
<gene>
    <name evidence="6" type="ORF">F7731_22210</name>
</gene>
<dbReference type="InterPro" id="IPR056798">
    <property type="entry name" value="ADH_Fe_C"/>
</dbReference>
<evidence type="ECO:0000256" key="2">
    <source>
        <dbReference type="ARBA" id="ARBA00023002"/>
    </source>
</evidence>
<accession>A0A6L3UZ76</accession>
<sequence>MKSTSSILQKPSFDFNLLTNIKVGEGLLAETGKLTKTITEGNRVLIVTDSGIRRTGIADKVWISLDKEGFYCKWFDSVEPNPKDEDCETGGEEAQRWKADVIVAVGGGSVLDSAKAIALLQTNHGRIQDFVGRDRVLNEVTPVVAIPTTSGTGSEVTYSAVITDINKKVKMTIKDRKLAPKLAIVDPETTYALPAHITASTGMDAFVHAIEAYTCRLANPLSDAMAQGAMEKIFQSLREAVLNGENKEARYNMMVGSLMAGIAFSHADVAAVHCMAEALGGLYDTPHGVANSIFLPSVTAYNAEKDPEKHARVARICGLPTAGISDKEAALLLVEELKLMAKDIGIPAFRSLPYVKQSDFPQLADVAFSNGSTPSNCREINREDYLNLFHKNYE</sequence>
<keyword evidence="3" id="KW-0520">NAD</keyword>